<gene>
    <name evidence="2" type="ORF">ODALV1_LOCUS12109</name>
</gene>
<evidence type="ECO:0000313" key="3">
    <source>
        <dbReference type="Proteomes" id="UP001642540"/>
    </source>
</evidence>
<name>A0ABP1QNA9_9HEXA</name>
<accession>A0ABP1QNA9</accession>
<dbReference type="Proteomes" id="UP001642540">
    <property type="component" value="Unassembled WGS sequence"/>
</dbReference>
<sequence length="202" mass="22470">MKLRDVIFTGYSNNLLKKQILSEKLLEASKTSRSLAQQPGTASNNMETDNIKIPDVTPVRPDLVKIRGSASRQNQELSSATCETLFTLDDETKDGDRNEMIPSESQGKGDSQVAPADDNSLDVTHTCDSQSIDEESRKREGVIMDGLVEIYWTSGSLHDEAYLNCSMCSYQLKLPSRKAEGLSHASRMVNAHIKKYIKIKKT</sequence>
<evidence type="ECO:0000256" key="1">
    <source>
        <dbReference type="SAM" id="MobiDB-lite"/>
    </source>
</evidence>
<comment type="caution">
    <text evidence="2">The sequence shown here is derived from an EMBL/GenBank/DDBJ whole genome shotgun (WGS) entry which is preliminary data.</text>
</comment>
<proteinExistence type="predicted"/>
<feature type="compositionally biased region" description="Polar residues" evidence="1">
    <location>
        <begin position="32"/>
        <end position="48"/>
    </location>
</feature>
<evidence type="ECO:0000313" key="2">
    <source>
        <dbReference type="EMBL" id="CAL8105564.1"/>
    </source>
</evidence>
<evidence type="ECO:0008006" key="4">
    <source>
        <dbReference type="Google" id="ProtNLM"/>
    </source>
</evidence>
<organism evidence="2 3">
    <name type="scientific">Orchesella dallaii</name>
    <dbReference type="NCBI Taxonomy" id="48710"/>
    <lineage>
        <taxon>Eukaryota</taxon>
        <taxon>Metazoa</taxon>
        <taxon>Ecdysozoa</taxon>
        <taxon>Arthropoda</taxon>
        <taxon>Hexapoda</taxon>
        <taxon>Collembola</taxon>
        <taxon>Entomobryomorpha</taxon>
        <taxon>Entomobryoidea</taxon>
        <taxon>Orchesellidae</taxon>
        <taxon>Orchesellinae</taxon>
        <taxon>Orchesella</taxon>
    </lineage>
</organism>
<protein>
    <recommendedName>
        <fullName evidence="4">BED-type domain-containing protein</fullName>
    </recommendedName>
</protein>
<feature type="region of interest" description="Disordered" evidence="1">
    <location>
        <begin position="32"/>
        <end position="55"/>
    </location>
</feature>
<feature type="compositionally biased region" description="Polar residues" evidence="1">
    <location>
        <begin position="70"/>
        <end position="84"/>
    </location>
</feature>
<dbReference type="EMBL" id="CAXLJM020000036">
    <property type="protein sequence ID" value="CAL8105564.1"/>
    <property type="molecule type" value="Genomic_DNA"/>
</dbReference>
<keyword evidence="3" id="KW-1185">Reference proteome</keyword>
<feature type="region of interest" description="Disordered" evidence="1">
    <location>
        <begin position="68"/>
        <end position="122"/>
    </location>
</feature>
<reference evidence="2 3" key="1">
    <citation type="submission" date="2024-08" db="EMBL/GenBank/DDBJ databases">
        <authorList>
            <person name="Cucini C."/>
            <person name="Frati F."/>
        </authorList>
    </citation>
    <scope>NUCLEOTIDE SEQUENCE [LARGE SCALE GENOMIC DNA]</scope>
</reference>